<keyword evidence="3" id="KW-1185">Reference proteome</keyword>
<proteinExistence type="predicted"/>
<dbReference type="RefSeq" id="WP_184479663.1">
    <property type="nucleotide sequence ID" value="NZ_JACHIV010000001.1"/>
</dbReference>
<dbReference type="EMBL" id="JACHIV010000001">
    <property type="protein sequence ID" value="MBB5070085.1"/>
    <property type="molecule type" value="Genomic_DNA"/>
</dbReference>
<dbReference type="Proteomes" id="UP000580474">
    <property type="component" value="Unassembled WGS sequence"/>
</dbReference>
<gene>
    <name evidence="2" type="ORF">BJ969_003173</name>
</gene>
<comment type="caution">
    <text evidence="2">The sequence shown here is derived from an EMBL/GenBank/DDBJ whole genome shotgun (WGS) entry which is preliminary data.</text>
</comment>
<reference evidence="2 3" key="1">
    <citation type="submission" date="2020-08" db="EMBL/GenBank/DDBJ databases">
        <title>Sequencing the genomes of 1000 actinobacteria strains.</title>
        <authorList>
            <person name="Klenk H.-P."/>
        </authorList>
    </citation>
    <scope>NUCLEOTIDE SEQUENCE [LARGE SCALE GENOMIC DNA]</scope>
    <source>
        <strain evidence="2 3">DSM 45582</strain>
    </source>
</reference>
<protein>
    <recommendedName>
        <fullName evidence="1">Deoxyribonuclease NucA/NucB domain-containing protein</fullName>
    </recommendedName>
</protein>
<organism evidence="2 3">
    <name type="scientific">Saccharopolyspora gloriosae</name>
    <dbReference type="NCBI Taxonomy" id="455344"/>
    <lineage>
        <taxon>Bacteria</taxon>
        <taxon>Bacillati</taxon>
        <taxon>Actinomycetota</taxon>
        <taxon>Actinomycetes</taxon>
        <taxon>Pseudonocardiales</taxon>
        <taxon>Pseudonocardiaceae</taxon>
        <taxon>Saccharopolyspora</taxon>
    </lineage>
</organism>
<feature type="domain" description="Deoxyribonuclease NucA/NucB" evidence="1">
    <location>
        <begin position="285"/>
        <end position="345"/>
    </location>
</feature>
<dbReference type="Pfam" id="PF14040">
    <property type="entry name" value="DNase_NucA_NucB"/>
    <property type="match status" value="1"/>
</dbReference>
<dbReference type="InterPro" id="IPR029476">
    <property type="entry name" value="DNase_NucA_NucB"/>
</dbReference>
<evidence type="ECO:0000313" key="2">
    <source>
        <dbReference type="EMBL" id="MBB5070085.1"/>
    </source>
</evidence>
<dbReference type="AlphaFoldDB" id="A0A840NJ71"/>
<sequence>MATTAPEVQSTAHEQGCDRLQEQLPELASRGETRALCVETREANPADGGPANSMMAAAVPERCMGDYPNDAWIIDRFVGCHRELVLLRVVEVPSGQQIGEVDLSVVNSLEVDPKTLTWNHSAQVFRVGARGDVNGVIANAEATCDTGCTVATSTPPSGLVLTNPQGSMTANSIVDPAVPGSVVAGRTSWTISYTQMGAAPSEPAVYTSEPVRCDNATPNAAAGCVLARYTPTLTYSFANNGELAQHVADAQASGLPGSPISSALTRQTDPELINKNRNTACPGSLPRPDGTECDEYPFASTNQGAFLGNGYSQRMILAGDNQQGGRELAAFYRTNRVMNFDPFYVEVVGS</sequence>
<accession>A0A840NJ71</accession>
<name>A0A840NJ71_9PSEU</name>
<evidence type="ECO:0000259" key="1">
    <source>
        <dbReference type="Pfam" id="PF14040"/>
    </source>
</evidence>
<evidence type="ECO:0000313" key="3">
    <source>
        <dbReference type="Proteomes" id="UP000580474"/>
    </source>
</evidence>